<gene>
    <name evidence="1" type="ORF">HMPREF0454_03480</name>
</gene>
<dbReference type="AlphaFoldDB" id="G9YA59"/>
<reference evidence="1 2" key="1">
    <citation type="submission" date="2011-08" db="EMBL/GenBank/DDBJ databases">
        <authorList>
            <person name="Weinstock G."/>
            <person name="Sodergren E."/>
            <person name="Clifton S."/>
            <person name="Fulton L."/>
            <person name="Fulton B."/>
            <person name="Courtney L."/>
            <person name="Fronick C."/>
            <person name="Harrison M."/>
            <person name="Strong C."/>
            <person name="Farmer C."/>
            <person name="Delahaunty K."/>
            <person name="Markovic C."/>
            <person name="Hall O."/>
            <person name="Minx P."/>
            <person name="Tomlinson C."/>
            <person name="Mitreva M."/>
            <person name="Hou S."/>
            <person name="Chen J."/>
            <person name="Wollam A."/>
            <person name="Pepin K.H."/>
            <person name="Johnson M."/>
            <person name="Bhonagiri V."/>
            <person name="Zhang X."/>
            <person name="Suruliraj S."/>
            <person name="Warren W."/>
            <person name="Chinwalla A."/>
            <person name="Mardis E.R."/>
            <person name="Wilson R.K."/>
        </authorList>
    </citation>
    <scope>NUCLEOTIDE SEQUENCE [LARGE SCALE GENOMIC DNA]</scope>
    <source>
        <strain evidence="1 2">ATCC 51873</strain>
    </source>
</reference>
<comment type="caution">
    <text evidence="1">The sequence shown here is derived from an EMBL/GenBank/DDBJ whole genome shotgun (WGS) entry which is preliminary data.</text>
</comment>
<evidence type="ECO:0000313" key="2">
    <source>
        <dbReference type="Proteomes" id="UP000005959"/>
    </source>
</evidence>
<dbReference type="Proteomes" id="UP000005959">
    <property type="component" value="Unassembled WGS sequence"/>
</dbReference>
<organism evidence="1 2">
    <name type="scientific">Hafnia alvei ATCC 51873</name>
    <dbReference type="NCBI Taxonomy" id="1002364"/>
    <lineage>
        <taxon>Bacteria</taxon>
        <taxon>Pseudomonadati</taxon>
        <taxon>Pseudomonadota</taxon>
        <taxon>Gammaproteobacteria</taxon>
        <taxon>Enterobacterales</taxon>
        <taxon>Hafniaceae</taxon>
        <taxon>Hafnia</taxon>
    </lineage>
</organism>
<accession>G9YA59</accession>
<proteinExistence type="predicted"/>
<dbReference type="InterPro" id="IPR014054">
    <property type="entry name" value="Phage_regulatory_Rha"/>
</dbReference>
<dbReference type="HOGENOM" id="CLU_046670_13_0_6"/>
<protein>
    <submittedName>
        <fullName evidence="1">Phage regulatory protein, Rha family</fullName>
    </submittedName>
</protein>
<sequence length="229" mass="26223">MGLFYICISPRFLRAIKNQEPFGVELEIGQWLSLTALGLPTSGEQALSPKGNSDMKQELVIQEFDFSKMVMAIQGQAFTTSQKIAAYFGKRHDNVLRKIRQVRDECPDEFAQLNFEEADFIDKNGETQPMFKLTKDGYMLVVMGFTGSAATLIKVRYIQAFNWMADQICRWNDMGEQAQHRHALKVAKSEVKARIGSKMMNARKREKKLLAIEFEQILSLTQPKLIFNE</sequence>
<dbReference type="PATRIC" id="fig|1002364.3.peg.3148"/>
<dbReference type="EMBL" id="AGCI01000084">
    <property type="protein sequence ID" value="EHM40189.1"/>
    <property type="molecule type" value="Genomic_DNA"/>
</dbReference>
<dbReference type="Pfam" id="PF09669">
    <property type="entry name" value="Phage_pRha"/>
    <property type="match status" value="1"/>
</dbReference>
<dbReference type="NCBIfam" id="TIGR02681">
    <property type="entry name" value="phage_pRha"/>
    <property type="match status" value="1"/>
</dbReference>
<name>G9YA59_HAFAL</name>
<evidence type="ECO:0000313" key="1">
    <source>
        <dbReference type="EMBL" id="EHM40189.1"/>
    </source>
</evidence>